<dbReference type="Proteomes" id="UP001182556">
    <property type="component" value="Unassembled WGS sequence"/>
</dbReference>
<sequence length="404" mass="44246">MGIFSGRRFHFIFKDEHACREYQEIVRWRPKVSDLPEVLWRFGTVYRRDLSVARSGAMKVVRASWIDASVRESRQALCRNFAFVGYPVPHMPQHLVQERSAPEQRPVARLAPTVKPLVLGPPVASASASTRLDPSGLSNNTGPSTAAGPSRTMPRWKTSPTAPPKAIAPYSLIFLDSSPASSPSRSSRASRSVAKPPTPPPTGGGPSATEKGKGKRRATSADEEDEPRVEHRPAKHQVDDLPAAGSSSAPPVGPGSAPRHRLSYLRNEWGFPIAFVSLVGSTYHELPGDVLSKEDIASKEEAIEWLVRRGGGELLPPKACQNAQYFVVPLKAGQYSRCDGLRRATERLAGPPFTLVISWIFLVRCFEEERFVNPLEYQVRLSEPEGELRPSSAEKEGEVAGAST</sequence>
<feature type="compositionally biased region" description="Low complexity" evidence="1">
    <location>
        <begin position="242"/>
        <end position="257"/>
    </location>
</feature>
<organism evidence="2 3">
    <name type="scientific">Papiliotrema laurentii</name>
    <name type="common">Cryptococcus laurentii</name>
    <dbReference type="NCBI Taxonomy" id="5418"/>
    <lineage>
        <taxon>Eukaryota</taxon>
        <taxon>Fungi</taxon>
        <taxon>Dikarya</taxon>
        <taxon>Basidiomycota</taxon>
        <taxon>Agaricomycotina</taxon>
        <taxon>Tremellomycetes</taxon>
        <taxon>Tremellales</taxon>
        <taxon>Rhynchogastremaceae</taxon>
        <taxon>Papiliotrema</taxon>
    </lineage>
</organism>
<proteinExistence type="predicted"/>
<evidence type="ECO:0000256" key="1">
    <source>
        <dbReference type="SAM" id="MobiDB-lite"/>
    </source>
</evidence>
<feature type="compositionally biased region" description="Basic and acidic residues" evidence="1">
    <location>
        <begin position="383"/>
        <end position="398"/>
    </location>
</feature>
<keyword evidence="3" id="KW-1185">Reference proteome</keyword>
<dbReference type="EMBL" id="JAODAN010000002">
    <property type="protein sequence ID" value="KAK1926121.1"/>
    <property type="molecule type" value="Genomic_DNA"/>
</dbReference>
<reference evidence="2" key="1">
    <citation type="submission" date="2023-02" db="EMBL/GenBank/DDBJ databases">
        <title>Identification and recombinant expression of a fungal hydrolase from Papiliotrema laurentii that hydrolyzes apple cutin and clears colloidal polyester polyurethane.</title>
        <authorList>
            <consortium name="DOE Joint Genome Institute"/>
            <person name="Roman V.A."/>
            <person name="Bojanowski C."/>
            <person name="Crable B.R."/>
            <person name="Wagner D.N."/>
            <person name="Hung C.S."/>
            <person name="Nadeau L.J."/>
            <person name="Schratz L."/>
            <person name="Haridas S."/>
            <person name="Pangilinan J."/>
            <person name="Lipzen A."/>
            <person name="Na H."/>
            <person name="Yan M."/>
            <person name="Ng V."/>
            <person name="Grigoriev I.V."/>
            <person name="Spatafora J.W."/>
            <person name="Barlow D."/>
            <person name="Biffinger J."/>
            <person name="Kelley-Loughnane N."/>
            <person name="Varaljay V.A."/>
            <person name="Crookes-Goodson W.J."/>
        </authorList>
    </citation>
    <scope>NUCLEOTIDE SEQUENCE</scope>
    <source>
        <strain evidence="2">5307AH</strain>
    </source>
</reference>
<feature type="region of interest" description="Disordered" evidence="1">
    <location>
        <begin position="383"/>
        <end position="404"/>
    </location>
</feature>
<name>A0AAD9L7D0_PAPLA</name>
<protein>
    <recommendedName>
        <fullName evidence="4">BRCT domain-containing protein</fullName>
    </recommendedName>
</protein>
<evidence type="ECO:0008006" key="4">
    <source>
        <dbReference type="Google" id="ProtNLM"/>
    </source>
</evidence>
<evidence type="ECO:0000313" key="3">
    <source>
        <dbReference type="Proteomes" id="UP001182556"/>
    </source>
</evidence>
<feature type="compositionally biased region" description="Basic and acidic residues" evidence="1">
    <location>
        <begin position="228"/>
        <end position="239"/>
    </location>
</feature>
<feature type="region of interest" description="Disordered" evidence="1">
    <location>
        <begin position="124"/>
        <end position="163"/>
    </location>
</feature>
<feature type="compositionally biased region" description="Low complexity" evidence="1">
    <location>
        <begin position="178"/>
        <end position="192"/>
    </location>
</feature>
<dbReference type="AlphaFoldDB" id="A0AAD9L7D0"/>
<gene>
    <name evidence="2" type="ORF">DB88DRAFT_470730</name>
</gene>
<accession>A0AAD9L7D0</accession>
<comment type="caution">
    <text evidence="2">The sequence shown here is derived from an EMBL/GenBank/DDBJ whole genome shotgun (WGS) entry which is preliminary data.</text>
</comment>
<feature type="compositionally biased region" description="Polar residues" evidence="1">
    <location>
        <begin position="126"/>
        <end position="144"/>
    </location>
</feature>
<evidence type="ECO:0000313" key="2">
    <source>
        <dbReference type="EMBL" id="KAK1926121.1"/>
    </source>
</evidence>
<feature type="region of interest" description="Disordered" evidence="1">
    <location>
        <begin position="178"/>
        <end position="258"/>
    </location>
</feature>